<dbReference type="InterPro" id="IPR015877">
    <property type="entry name" value="MAT1_centre"/>
</dbReference>
<dbReference type="SUPFAM" id="SSF57850">
    <property type="entry name" value="RING/U-box"/>
    <property type="match status" value="1"/>
</dbReference>
<keyword evidence="3" id="KW-0863">Zinc-finger</keyword>
<accession>A0ABN7SER2</accession>
<dbReference type="PANTHER" id="PTHR12683:SF13">
    <property type="entry name" value="CDK-ACTIVATING KINASE ASSEMBLY FACTOR MAT1"/>
    <property type="match status" value="1"/>
</dbReference>
<evidence type="ECO:0000256" key="3">
    <source>
        <dbReference type="ARBA" id="ARBA00022771"/>
    </source>
</evidence>
<feature type="domain" description="RING-type" evidence="6">
    <location>
        <begin position="7"/>
        <end position="50"/>
    </location>
</feature>
<protein>
    <submittedName>
        <fullName evidence="7">Oidioi.mRNA.OKI2018_I69.XSR.g16031.t1.cds</fullName>
    </submittedName>
</protein>
<dbReference type="PANTHER" id="PTHR12683">
    <property type="entry name" value="CDK-ACTIVATING KINASE ASSEMBLY FACTOR MAT1"/>
    <property type="match status" value="1"/>
</dbReference>
<evidence type="ECO:0000256" key="1">
    <source>
        <dbReference type="ARBA" id="ARBA00004123"/>
    </source>
</evidence>
<reference evidence="7 8" key="1">
    <citation type="submission" date="2021-04" db="EMBL/GenBank/DDBJ databases">
        <authorList>
            <person name="Bliznina A."/>
        </authorList>
    </citation>
    <scope>NUCLEOTIDE SEQUENCE [LARGE SCALE GENOMIC DNA]</scope>
</reference>
<sequence>MVRERTCPRCKTTSYRNPSMKLMVNNCGHSLCESCVNLQYARGQAPCYDCGVNLKRSSFRVQLFDDPMIDREVHLRKKVLKVYNRRAEEFSSEFDYNNYLEEIEDIIIGLMENKPCALDALEKYKRDNQSDIKRNSAKRPWARSFTHLRCFK</sequence>
<dbReference type="EMBL" id="OU015569">
    <property type="protein sequence ID" value="CAG5098847.1"/>
    <property type="molecule type" value="Genomic_DNA"/>
</dbReference>
<keyword evidence="4" id="KW-0862">Zinc</keyword>
<dbReference type="Gene3D" id="3.30.40.10">
    <property type="entry name" value="Zinc/RING finger domain, C3HC4 (zinc finger)"/>
    <property type="match status" value="1"/>
</dbReference>
<name>A0ABN7SER2_OIKDI</name>
<dbReference type="InterPro" id="IPR001841">
    <property type="entry name" value="Znf_RING"/>
</dbReference>
<keyword evidence="5" id="KW-0539">Nucleus</keyword>
<keyword evidence="2" id="KW-0479">Metal-binding</keyword>
<gene>
    <name evidence="7" type="ORF">OKIOD_LOCUS7589</name>
</gene>
<dbReference type="PROSITE" id="PS00518">
    <property type="entry name" value="ZF_RING_1"/>
    <property type="match status" value="1"/>
</dbReference>
<proteinExistence type="predicted"/>
<keyword evidence="8" id="KW-1185">Reference proteome</keyword>
<evidence type="ECO:0000256" key="4">
    <source>
        <dbReference type="ARBA" id="ARBA00022833"/>
    </source>
</evidence>
<evidence type="ECO:0000256" key="5">
    <source>
        <dbReference type="ARBA" id="ARBA00023242"/>
    </source>
</evidence>
<dbReference type="NCBIfam" id="TIGR00570">
    <property type="entry name" value="cdk7"/>
    <property type="match status" value="1"/>
</dbReference>
<dbReference type="InterPro" id="IPR017907">
    <property type="entry name" value="Znf_RING_CS"/>
</dbReference>
<dbReference type="InterPro" id="IPR013083">
    <property type="entry name" value="Znf_RING/FYVE/PHD"/>
</dbReference>
<evidence type="ECO:0000313" key="8">
    <source>
        <dbReference type="Proteomes" id="UP001158576"/>
    </source>
</evidence>
<organism evidence="7 8">
    <name type="scientific">Oikopleura dioica</name>
    <name type="common">Tunicate</name>
    <dbReference type="NCBI Taxonomy" id="34765"/>
    <lineage>
        <taxon>Eukaryota</taxon>
        <taxon>Metazoa</taxon>
        <taxon>Chordata</taxon>
        <taxon>Tunicata</taxon>
        <taxon>Appendicularia</taxon>
        <taxon>Copelata</taxon>
        <taxon>Oikopleuridae</taxon>
        <taxon>Oikopleura</taxon>
    </lineage>
</organism>
<dbReference type="Pfam" id="PF17121">
    <property type="entry name" value="zf-C3HC4_5"/>
    <property type="match status" value="1"/>
</dbReference>
<dbReference type="Proteomes" id="UP001158576">
    <property type="component" value="Chromosome XSR"/>
</dbReference>
<evidence type="ECO:0000259" key="6">
    <source>
        <dbReference type="SMART" id="SM00184"/>
    </source>
</evidence>
<dbReference type="Pfam" id="PF06391">
    <property type="entry name" value="MAT1"/>
    <property type="match status" value="1"/>
</dbReference>
<dbReference type="SMART" id="SM00184">
    <property type="entry name" value="RING"/>
    <property type="match status" value="1"/>
</dbReference>
<evidence type="ECO:0000313" key="7">
    <source>
        <dbReference type="EMBL" id="CAG5098847.1"/>
    </source>
</evidence>
<comment type="subcellular location">
    <subcellularLocation>
        <location evidence="1">Nucleus</location>
    </subcellularLocation>
</comment>
<dbReference type="CDD" id="cd16517">
    <property type="entry name" value="RING-HC_MAT1"/>
    <property type="match status" value="1"/>
</dbReference>
<evidence type="ECO:0000256" key="2">
    <source>
        <dbReference type="ARBA" id="ARBA00022723"/>
    </source>
</evidence>
<dbReference type="InterPro" id="IPR004575">
    <property type="entry name" value="MAT1/Tfb3"/>
</dbReference>